<dbReference type="EC" id="4.-.-.-" evidence="8"/>
<feature type="binding site" evidence="10">
    <location>
        <position position="30"/>
    </location>
    <ligand>
        <name>Zn(2+)</name>
        <dbReference type="ChEBI" id="CHEBI:29105"/>
    </ligand>
</feature>
<keyword evidence="6 8" id="KW-0456">Lyase</keyword>
<keyword evidence="4 8" id="KW-0479">Metal-binding</keyword>
<organism evidence="11 12">
    <name type="scientific">Caloranaerobacter azorensis DSM 13643</name>
    <dbReference type="NCBI Taxonomy" id="1121264"/>
    <lineage>
        <taxon>Bacteria</taxon>
        <taxon>Bacillati</taxon>
        <taxon>Bacillota</taxon>
        <taxon>Tissierellia</taxon>
        <taxon>Tissierellales</taxon>
        <taxon>Thermohalobacteraceae</taxon>
        <taxon>Caloranaerobacter</taxon>
    </lineage>
</organism>
<feature type="active site" description="Charge relay system" evidence="9">
    <location>
        <position position="112"/>
    </location>
</feature>
<dbReference type="GO" id="GO:0046872">
    <property type="term" value="F:metal ion binding"/>
    <property type="evidence" value="ECO:0007669"/>
    <property type="project" value="UniProtKB-KW"/>
</dbReference>
<dbReference type="UniPathway" id="UPA00391"/>
<comment type="pathway">
    <text evidence="1 8">Purine metabolism; 7-cyano-7-deazaguanine biosynthesis.</text>
</comment>
<evidence type="ECO:0000256" key="9">
    <source>
        <dbReference type="PIRSR" id="PIRSR006113-1"/>
    </source>
</evidence>
<evidence type="ECO:0000256" key="10">
    <source>
        <dbReference type="PIRSR" id="PIRSR006113-2"/>
    </source>
</evidence>
<comment type="cofactor">
    <cofactor evidence="8 10">
        <name>Zn(2+)</name>
        <dbReference type="ChEBI" id="CHEBI:29105"/>
    </cofactor>
    <text evidence="8 10">Binds 1 zinc ion per subunit.</text>
</comment>
<evidence type="ECO:0000256" key="5">
    <source>
        <dbReference type="ARBA" id="ARBA00022833"/>
    </source>
</evidence>
<evidence type="ECO:0000256" key="2">
    <source>
        <dbReference type="ARBA" id="ARBA00008900"/>
    </source>
</evidence>
<evidence type="ECO:0000256" key="6">
    <source>
        <dbReference type="ARBA" id="ARBA00023239"/>
    </source>
</evidence>
<evidence type="ECO:0000256" key="8">
    <source>
        <dbReference type="PIRNR" id="PIRNR006113"/>
    </source>
</evidence>
<sequence length="122" mass="14558">MNRTIDITKIFTFDSAHKLEDYDGECRFLHGHTYKLEITIRGEVDNRGIVIDFNELKEIVKEKVINVLDHKYLNEIFDFNPTCENILFWIFNEIDNAIKKDNCWLKKVVLWETPTSYATLER</sequence>
<name>A0A1M5RU39_9FIRM</name>
<evidence type="ECO:0000256" key="4">
    <source>
        <dbReference type="ARBA" id="ARBA00022723"/>
    </source>
</evidence>
<feature type="binding site" evidence="10">
    <location>
        <position position="17"/>
    </location>
    <ligand>
        <name>Zn(2+)</name>
        <dbReference type="ChEBI" id="CHEBI:29105"/>
    </ligand>
</feature>
<dbReference type="GO" id="GO:0008616">
    <property type="term" value="P:tRNA queuosine(34) biosynthetic process"/>
    <property type="evidence" value="ECO:0007669"/>
    <property type="project" value="UniProtKB-KW"/>
</dbReference>
<comment type="catalytic activity">
    <reaction evidence="7 8">
        <text>7,8-dihydroneopterin 3'-triphosphate + H2O = 6-carboxy-5,6,7,8-tetrahydropterin + triphosphate + acetaldehyde + 2 H(+)</text>
        <dbReference type="Rhea" id="RHEA:27966"/>
        <dbReference type="ChEBI" id="CHEBI:15343"/>
        <dbReference type="ChEBI" id="CHEBI:15377"/>
        <dbReference type="ChEBI" id="CHEBI:15378"/>
        <dbReference type="ChEBI" id="CHEBI:18036"/>
        <dbReference type="ChEBI" id="CHEBI:58462"/>
        <dbReference type="ChEBI" id="CHEBI:61032"/>
        <dbReference type="EC" id="4.1.2.50"/>
    </reaction>
</comment>
<reference evidence="12" key="1">
    <citation type="submission" date="2016-11" db="EMBL/GenBank/DDBJ databases">
        <authorList>
            <person name="Varghese N."/>
            <person name="Submissions S."/>
        </authorList>
    </citation>
    <scope>NUCLEOTIDE SEQUENCE [LARGE SCALE GENOMIC DNA]</scope>
    <source>
        <strain evidence="12">DSM 13643</strain>
    </source>
</reference>
<dbReference type="Gene3D" id="3.30.479.10">
    <property type="entry name" value="6-pyruvoyl tetrahydropterin synthase/QueD"/>
    <property type="match status" value="2"/>
</dbReference>
<feature type="binding site" evidence="10">
    <location>
        <position position="32"/>
    </location>
    <ligand>
        <name>Zn(2+)</name>
        <dbReference type="ChEBI" id="CHEBI:29105"/>
    </ligand>
</feature>
<evidence type="ECO:0000256" key="3">
    <source>
        <dbReference type="ARBA" id="ARBA00018141"/>
    </source>
</evidence>
<dbReference type="InterPro" id="IPR038418">
    <property type="entry name" value="6-PTP_synth/QueD_sf"/>
</dbReference>
<dbReference type="AlphaFoldDB" id="A0A1M5RU39"/>
<dbReference type="RefSeq" id="WP_242844192.1">
    <property type="nucleotide sequence ID" value="NZ_FQXO01000008.1"/>
</dbReference>
<dbReference type="Pfam" id="PF01242">
    <property type="entry name" value="PTPS"/>
    <property type="match status" value="1"/>
</dbReference>
<dbReference type="SUPFAM" id="SSF55620">
    <property type="entry name" value="Tetrahydrobiopterin biosynthesis enzymes-like"/>
    <property type="match status" value="1"/>
</dbReference>
<evidence type="ECO:0000313" key="11">
    <source>
        <dbReference type="EMBL" id="SHH29661.1"/>
    </source>
</evidence>
<comment type="similarity">
    <text evidence="2 8">Belongs to the PTPS family. QueD subfamily.</text>
</comment>
<keyword evidence="5 8" id="KW-0862">Zinc</keyword>
<protein>
    <recommendedName>
        <fullName evidence="3 8">6-carboxy-5,6,7,8-tetrahydropterin synthase</fullName>
        <ecNumber evidence="8">4.-.-.-</ecNumber>
    </recommendedName>
</protein>
<evidence type="ECO:0000256" key="1">
    <source>
        <dbReference type="ARBA" id="ARBA00005061"/>
    </source>
</evidence>
<accession>A0A1M5RU39</accession>
<dbReference type="PANTHER" id="PTHR12589">
    <property type="entry name" value="PYRUVOYL TETRAHYDROBIOPTERIN SYNTHASE"/>
    <property type="match status" value="1"/>
</dbReference>
<dbReference type="PIRSF" id="PIRSF006113">
    <property type="entry name" value="PTP_synth"/>
    <property type="match status" value="1"/>
</dbReference>
<feature type="active site" description="Proton acceptor" evidence="9">
    <location>
        <position position="26"/>
    </location>
</feature>
<proteinExistence type="inferred from homology"/>
<evidence type="ECO:0000256" key="7">
    <source>
        <dbReference type="ARBA" id="ARBA00048807"/>
    </source>
</evidence>
<dbReference type="PANTHER" id="PTHR12589:SF7">
    <property type="entry name" value="6-PYRUVOYL TETRAHYDROBIOPTERIN SYNTHASE"/>
    <property type="match status" value="1"/>
</dbReference>
<gene>
    <name evidence="11" type="ORF">SAMN02745135_00339</name>
</gene>
<dbReference type="EMBL" id="FQXO01000008">
    <property type="protein sequence ID" value="SHH29661.1"/>
    <property type="molecule type" value="Genomic_DNA"/>
</dbReference>
<keyword evidence="12" id="KW-1185">Reference proteome</keyword>
<dbReference type="NCBIfam" id="TIGR03367">
    <property type="entry name" value="queuosine_QueD"/>
    <property type="match status" value="1"/>
</dbReference>
<dbReference type="GO" id="GO:0070497">
    <property type="term" value="F:6-carboxytetrahydropterin synthase activity"/>
    <property type="evidence" value="ECO:0007669"/>
    <property type="project" value="UniProtKB-EC"/>
</dbReference>
<dbReference type="InterPro" id="IPR007115">
    <property type="entry name" value="6-PTP_synth/QueD"/>
</dbReference>
<keyword evidence="8" id="KW-0671">Queuosine biosynthesis</keyword>
<feature type="active site" description="Charge relay system" evidence="9">
    <location>
        <position position="70"/>
    </location>
</feature>
<dbReference type="Proteomes" id="UP000183967">
    <property type="component" value="Unassembled WGS sequence"/>
</dbReference>
<evidence type="ECO:0000313" key="12">
    <source>
        <dbReference type="Proteomes" id="UP000183967"/>
    </source>
</evidence>